<evidence type="ECO:0000313" key="2">
    <source>
        <dbReference type="Proteomes" id="UP000267464"/>
    </source>
</evidence>
<proteinExistence type="predicted"/>
<sequence>MALYYDNPTSLLSPEGCVSVERVYALHFAQFGEAEWKQLLRTFEALPAWQAQGEHGCSCWFNRLEESPYLLASVEPSGLLVTGVLGKQEWEQWNSEFVANLPTLPTFEV</sequence>
<protein>
    <submittedName>
        <fullName evidence="1">Uncharacterized protein</fullName>
    </submittedName>
</protein>
<dbReference type="EMBL" id="QUSW01000016">
    <property type="protein sequence ID" value="RQP21155.1"/>
    <property type="molecule type" value="Genomic_DNA"/>
</dbReference>
<reference evidence="1 2" key="1">
    <citation type="submission" date="2018-08" db="EMBL/GenBank/DDBJ databases">
        <authorList>
            <person name="Khan S.A."/>
            <person name="Jeon C.O."/>
            <person name="Chun B.H."/>
            <person name="Jeong S.E."/>
        </authorList>
    </citation>
    <scope>NUCLEOTIDE SEQUENCE [LARGE SCALE GENOMIC DNA]</scope>
    <source>
        <strain evidence="1 2">S-16</strain>
    </source>
</reference>
<keyword evidence="2" id="KW-1185">Reference proteome</keyword>
<name>A0A3N7JQ25_9BURK</name>
<organism evidence="1 2">
    <name type="scientific">Piscinibacter terrae</name>
    <dbReference type="NCBI Taxonomy" id="2496871"/>
    <lineage>
        <taxon>Bacteria</taxon>
        <taxon>Pseudomonadati</taxon>
        <taxon>Pseudomonadota</taxon>
        <taxon>Betaproteobacteria</taxon>
        <taxon>Burkholderiales</taxon>
        <taxon>Sphaerotilaceae</taxon>
        <taxon>Piscinibacter</taxon>
    </lineage>
</organism>
<gene>
    <name evidence="1" type="ORF">DZC73_29285</name>
</gene>
<dbReference type="AlphaFoldDB" id="A0A3N7JQ25"/>
<dbReference type="RefSeq" id="WP_124543962.1">
    <property type="nucleotide sequence ID" value="NZ_QUSW01000016.1"/>
</dbReference>
<dbReference type="OrthoDB" id="7062268at2"/>
<evidence type="ECO:0000313" key="1">
    <source>
        <dbReference type="EMBL" id="RQP21155.1"/>
    </source>
</evidence>
<comment type="caution">
    <text evidence="1">The sequence shown here is derived from an EMBL/GenBank/DDBJ whole genome shotgun (WGS) entry which is preliminary data.</text>
</comment>
<dbReference type="Proteomes" id="UP000267464">
    <property type="component" value="Unassembled WGS sequence"/>
</dbReference>
<accession>A0A3N7JQ25</accession>
<reference evidence="1 2" key="2">
    <citation type="submission" date="2018-12" db="EMBL/GenBank/DDBJ databases">
        <title>Rhizobacter gummiphilus sp. nov., a rubber-degrading bacterium isolated from the soil of a botanical garden in Japan.</title>
        <authorList>
            <person name="Shunsuke S.S."/>
        </authorList>
    </citation>
    <scope>NUCLEOTIDE SEQUENCE [LARGE SCALE GENOMIC DNA]</scope>
    <source>
        <strain evidence="1 2">S-16</strain>
    </source>
</reference>